<accession>A0ABX1RHF3</accession>
<comment type="caution">
    <text evidence="3">The sequence shown here is derived from an EMBL/GenBank/DDBJ whole genome shotgun (WGS) entry which is preliminary data.</text>
</comment>
<sequence length="197" mass="20377">MNFGTIGAGVVAQAIAGHLVAAGHKVTLSNSRGPDTLLDVVTRLGPLASAATVEEAAAADMVFLAVMWPQVGDALAGLPPWGGRILVDTTNQLPRPPITADLGVETPSEFVASRAPGAHVVKAFNTLYAQYIAADPRHPEGRQLLFYAGDDTATKATFRDVAESLGFAAVDAGSLREGGRLMQIGGPLSGLHALKQD</sequence>
<evidence type="ECO:0000313" key="3">
    <source>
        <dbReference type="EMBL" id="NMH78596.1"/>
    </source>
</evidence>
<keyword evidence="4" id="KW-1185">Reference proteome</keyword>
<organism evidence="3 4">
    <name type="scientific">Pseudonocardia xinjiangensis</name>
    <dbReference type="NCBI Taxonomy" id="75289"/>
    <lineage>
        <taxon>Bacteria</taxon>
        <taxon>Bacillati</taxon>
        <taxon>Actinomycetota</taxon>
        <taxon>Actinomycetes</taxon>
        <taxon>Pseudonocardiales</taxon>
        <taxon>Pseudonocardiaceae</taxon>
        <taxon>Pseudonocardia</taxon>
    </lineage>
</organism>
<protein>
    <submittedName>
        <fullName evidence="3">NAD(P)-binding domain-containing protein</fullName>
    </submittedName>
</protein>
<dbReference type="PANTHER" id="PTHR14239:SF10">
    <property type="entry name" value="REDUCTASE"/>
    <property type="match status" value="1"/>
</dbReference>
<reference evidence="3 4" key="1">
    <citation type="submission" date="2020-04" db="EMBL/GenBank/DDBJ databases">
        <authorList>
            <person name="Klaysubun C."/>
            <person name="Duangmal K."/>
            <person name="Lipun K."/>
        </authorList>
    </citation>
    <scope>NUCLEOTIDE SEQUENCE [LARGE SCALE GENOMIC DNA]</scope>
    <source>
        <strain evidence="3 4">JCM 11839</strain>
    </source>
</reference>
<gene>
    <name evidence="3" type="ORF">HF577_16075</name>
</gene>
<evidence type="ECO:0000313" key="4">
    <source>
        <dbReference type="Proteomes" id="UP001296706"/>
    </source>
</evidence>
<evidence type="ECO:0000259" key="2">
    <source>
        <dbReference type="Pfam" id="PF03807"/>
    </source>
</evidence>
<dbReference type="PANTHER" id="PTHR14239">
    <property type="entry name" value="DUDULIN-RELATED"/>
    <property type="match status" value="1"/>
</dbReference>
<dbReference type="EMBL" id="JAAXKY010000047">
    <property type="protein sequence ID" value="NMH78596.1"/>
    <property type="molecule type" value="Genomic_DNA"/>
</dbReference>
<proteinExistence type="predicted"/>
<evidence type="ECO:0000256" key="1">
    <source>
        <dbReference type="ARBA" id="ARBA00023002"/>
    </source>
</evidence>
<dbReference type="InterPro" id="IPR028939">
    <property type="entry name" value="P5C_Rdtase_cat_N"/>
</dbReference>
<dbReference type="InterPro" id="IPR036291">
    <property type="entry name" value="NAD(P)-bd_dom_sf"/>
</dbReference>
<name>A0ABX1RHF3_9PSEU</name>
<feature type="domain" description="Pyrroline-5-carboxylate reductase catalytic N-terminal" evidence="2">
    <location>
        <begin position="3"/>
        <end position="92"/>
    </location>
</feature>
<keyword evidence="1" id="KW-0560">Oxidoreductase</keyword>
<dbReference type="Pfam" id="PF03807">
    <property type="entry name" value="F420_oxidored"/>
    <property type="match status" value="1"/>
</dbReference>
<dbReference type="SUPFAM" id="SSF51735">
    <property type="entry name" value="NAD(P)-binding Rossmann-fold domains"/>
    <property type="match status" value="1"/>
</dbReference>
<dbReference type="InterPro" id="IPR051267">
    <property type="entry name" value="STEAP_metalloreductase"/>
</dbReference>
<dbReference type="Gene3D" id="3.40.50.720">
    <property type="entry name" value="NAD(P)-binding Rossmann-like Domain"/>
    <property type="match status" value="1"/>
</dbReference>
<dbReference type="Proteomes" id="UP001296706">
    <property type="component" value="Unassembled WGS sequence"/>
</dbReference>